<dbReference type="InterPro" id="IPR029063">
    <property type="entry name" value="SAM-dependent_MTases_sf"/>
</dbReference>
<comment type="caution">
    <text evidence="1">The sequence shown here is derived from an EMBL/GenBank/DDBJ whole genome shotgun (WGS) entry which is preliminary data.</text>
</comment>
<dbReference type="STRING" id="5098.A0A507QNF8"/>
<organism evidence="1 2">
    <name type="scientific">Monascus purpureus</name>
    <name type="common">Red mold</name>
    <name type="synonym">Monascus anka</name>
    <dbReference type="NCBI Taxonomy" id="5098"/>
    <lineage>
        <taxon>Eukaryota</taxon>
        <taxon>Fungi</taxon>
        <taxon>Dikarya</taxon>
        <taxon>Ascomycota</taxon>
        <taxon>Pezizomycotina</taxon>
        <taxon>Eurotiomycetes</taxon>
        <taxon>Eurotiomycetidae</taxon>
        <taxon>Eurotiales</taxon>
        <taxon>Aspergillaceae</taxon>
        <taxon>Monascus</taxon>
    </lineage>
</organism>
<evidence type="ECO:0008006" key="3">
    <source>
        <dbReference type="Google" id="ProtNLM"/>
    </source>
</evidence>
<accession>A0A507QNF8</accession>
<sequence>MGGTTISGKHMKFLIETAEKCAGPKEVQGGVDLLVATMAAHWFSMPEFWAEAARIVKPGWKDPSTPNAAEAQKALFHLELDVLKPSELPSNRISRSLYDELTLPWTVDPPVLSFSESGFTRFEWDRDGILTDGMDFLNGDDVTIDDLEKSLNTASMVTRWREANPELAGTEHDCVKVASVKVAIGEIRRAMGISHGGSIRTGNGVAILLFKRNEI</sequence>
<gene>
    <name evidence="1" type="ORF">MPDQ_001006</name>
</gene>
<keyword evidence="2" id="KW-1185">Reference proteome</keyword>
<evidence type="ECO:0000313" key="2">
    <source>
        <dbReference type="Proteomes" id="UP000319663"/>
    </source>
</evidence>
<dbReference type="InterPro" id="IPR051052">
    <property type="entry name" value="Diverse_substrate_MTase"/>
</dbReference>
<dbReference type="EMBL" id="VIFY01000124">
    <property type="protein sequence ID" value="TQB70038.1"/>
    <property type="molecule type" value="Genomic_DNA"/>
</dbReference>
<dbReference type="Gene3D" id="3.40.50.150">
    <property type="entry name" value="Vaccinia Virus protein VP39"/>
    <property type="match status" value="1"/>
</dbReference>
<name>A0A507QNF8_MONPU</name>
<evidence type="ECO:0000313" key="1">
    <source>
        <dbReference type="EMBL" id="TQB70038.1"/>
    </source>
</evidence>
<proteinExistence type="predicted"/>
<dbReference type="PANTHER" id="PTHR44942">
    <property type="entry name" value="METHYLTRANSF_11 DOMAIN-CONTAINING PROTEIN"/>
    <property type="match status" value="1"/>
</dbReference>
<protein>
    <recommendedName>
        <fullName evidence="3">Methyltransferase type 11 domain-containing protein</fullName>
    </recommendedName>
</protein>
<dbReference type="PANTHER" id="PTHR44942:SF10">
    <property type="entry name" value="METHYLTRANSFERASE TYPE 11 DOMAIN-CONTAINING PROTEIN"/>
    <property type="match status" value="1"/>
</dbReference>
<dbReference type="Proteomes" id="UP000319663">
    <property type="component" value="Unassembled WGS sequence"/>
</dbReference>
<dbReference type="AlphaFoldDB" id="A0A507QNF8"/>
<reference evidence="1 2" key="1">
    <citation type="submission" date="2019-06" db="EMBL/GenBank/DDBJ databases">
        <title>Wine fermentation using esterase from Monascus purpureus.</title>
        <authorList>
            <person name="Geng C."/>
            <person name="Zhang Y."/>
        </authorList>
    </citation>
    <scope>NUCLEOTIDE SEQUENCE [LARGE SCALE GENOMIC DNA]</scope>
    <source>
        <strain evidence="1">HQ1</strain>
    </source>
</reference>